<dbReference type="Pfam" id="PF00296">
    <property type="entry name" value="Bac_luciferase"/>
    <property type="match status" value="1"/>
</dbReference>
<dbReference type="NCBIfam" id="TIGR03619">
    <property type="entry name" value="F420_Rv2161c"/>
    <property type="match status" value="1"/>
</dbReference>
<dbReference type="EMBL" id="CAEZYH010000072">
    <property type="protein sequence ID" value="CAB4726255.1"/>
    <property type="molecule type" value="Genomic_DNA"/>
</dbReference>
<evidence type="ECO:0000313" key="6">
    <source>
        <dbReference type="EMBL" id="CAB4726255.1"/>
    </source>
</evidence>
<dbReference type="EMBL" id="CAFBLJ010000083">
    <property type="protein sequence ID" value="CAB4877998.1"/>
    <property type="molecule type" value="Genomic_DNA"/>
</dbReference>
<dbReference type="InterPro" id="IPR036661">
    <property type="entry name" value="Luciferase-like_sf"/>
</dbReference>
<evidence type="ECO:0000256" key="1">
    <source>
        <dbReference type="ARBA" id="ARBA00022630"/>
    </source>
</evidence>
<dbReference type="PANTHER" id="PTHR42847">
    <property type="entry name" value="ALKANESULFONATE MONOOXYGENASE"/>
    <property type="match status" value="1"/>
</dbReference>
<dbReference type="GO" id="GO:0008726">
    <property type="term" value="F:alkanesulfonate monooxygenase activity"/>
    <property type="evidence" value="ECO:0007669"/>
    <property type="project" value="TreeGrafter"/>
</dbReference>
<gene>
    <name evidence="6" type="ORF">UFOPK2658_01411</name>
    <name evidence="7" type="ORF">UFOPK2880_00951</name>
    <name evidence="8" type="ORF">UFOPK3004_01002</name>
    <name evidence="9" type="ORF">UFOPK3304_01387</name>
    <name evidence="10" type="ORF">UFOPK3494_01533</name>
    <name evidence="11" type="ORF">UFOPK4134_01185</name>
</gene>
<dbReference type="AlphaFoldDB" id="A0A6J6VLM2"/>
<dbReference type="EMBL" id="CAFAAL010000083">
    <property type="protein sequence ID" value="CAB4807138.1"/>
    <property type="molecule type" value="Genomic_DNA"/>
</dbReference>
<keyword evidence="2" id="KW-0288">FMN</keyword>
<evidence type="ECO:0000313" key="11">
    <source>
        <dbReference type="EMBL" id="CAB5032798.1"/>
    </source>
</evidence>
<dbReference type="GO" id="GO:0046306">
    <property type="term" value="P:alkanesulfonate catabolic process"/>
    <property type="evidence" value="ECO:0007669"/>
    <property type="project" value="TreeGrafter"/>
</dbReference>
<keyword evidence="3" id="KW-0560">Oxidoreductase</keyword>
<dbReference type="EMBL" id="CAEZZP010000053">
    <property type="protein sequence ID" value="CAB4773381.1"/>
    <property type="molecule type" value="Genomic_DNA"/>
</dbReference>
<sequence length="308" mass="34115">MRFSHSFDIDVENGYGKDMAEIHPATAGIHLPQAGPASSGDAIQRAAVLAEDLGYADVWVSDHLAVPTGADYPPSAYIFEPFIAMTWAAAYTKRVGLGTTVLVLPIRNPLAVAKMVASLDHMSGGRVILGIAAGWLEAEFNALGVPFAERGPRTDEAIQILRRVWTDDHITADFPVHDAHFVSMRTKPQPLRHVPLWIGGHADIALRRAVDVGDGWHGAFLSPEQTERRVKKLRAGRPEQSFPISMRTRWDALEDDNDLILAEIDHYREIGVTHFVPEPRQRTLDGYLRAMEIQADLFRRASVSMVDS</sequence>
<dbReference type="SUPFAM" id="SSF51679">
    <property type="entry name" value="Bacterial luciferase-like"/>
    <property type="match status" value="1"/>
</dbReference>
<protein>
    <submittedName>
        <fullName evidence="7">Unannotated protein</fullName>
    </submittedName>
</protein>
<evidence type="ECO:0000256" key="2">
    <source>
        <dbReference type="ARBA" id="ARBA00022643"/>
    </source>
</evidence>
<keyword evidence="1" id="KW-0285">Flavoprotein</keyword>
<dbReference type="PANTHER" id="PTHR42847:SF4">
    <property type="entry name" value="ALKANESULFONATE MONOOXYGENASE-RELATED"/>
    <property type="match status" value="1"/>
</dbReference>
<dbReference type="InterPro" id="IPR019921">
    <property type="entry name" value="Lucif-like_OxRdtase_Rv2161c"/>
</dbReference>
<evidence type="ECO:0000313" key="9">
    <source>
        <dbReference type="EMBL" id="CAB4877998.1"/>
    </source>
</evidence>
<evidence type="ECO:0000313" key="7">
    <source>
        <dbReference type="EMBL" id="CAB4773381.1"/>
    </source>
</evidence>
<organism evidence="7">
    <name type="scientific">freshwater metagenome</name>
    <dbReference type="NCBI Taxonomy" id="449393"/>
    <lineage>
        <taxon>unclassified sequences</taxon>
        <taxon>metagenomes</taxon>
        <taxon>ecological metagenomes</taxon>
    </lineage>
</organism>
<name>A0A6J6VLM2_9ZZZZ</name>
<dbReference type="EMBL" id="CAFBMF010000132">
    <property type="protein sequence ID" value="CAB4911176.1"/>
    <property type="molecule type" value="Genomic_DNA"/>
</dbReference>
<dbReference type="InterPro" id="IPR050172">
    <property type="entry name" value="SsuD_RutA_monooxygenase"/>
</dbReference>
<evidence type="ECO:0000256" key="3">
    <source>
        <dbReference type="ARBA" id="ARBA00023002"/>
    </source>
</evidence>
<evidence type="ECO:0000313" key="8">
    <source>
        <dbReference type="EMBL" id="CAB4807138.1"/>
    </source>
</evidence>
<reference evidence="7" key="1">
    <citation type="submission" date="2020-05" db="EMBL/GenBank/DDBJ databases">
        <authorList>
            <person name="Chiriac C."/>
            <person name="Salcher M."/>
            <person name="Ghai R."/>
            <person name="Kavagutti S V."/>
        </authorList>
    </citation>
    <scope>NUCLEOTIDE SEQUENCE</scope>
</reference>
<feature type="domain" description="Luciferase-like" evidence="5">
    <location>
        <begin position="38"/>
        <end position="246"/>
    </location>
</feature>
<evidence type="ECO:0000313" key="10">
    <source>
        <dbReference type="EMBL" id="CAB4911176.1"/>
    </source>
</evidence>
<dbReference type="Gene3D" id="3.20.20.30">
    <property type="entry name" value="Luciferase-like domain"/>
    <property type="match status" value="1"/>
</dbReference>
<evidence type="ECO:0000259" key="5">
    <source>
        <dbReference type="Pfam" id="PF00296"/>
    </source>
</evidence>
<evidence type="ECO:0000256" key="4">
    <source>
        <dbReference type="ARBA" id="ARBA00023033"/>
    </source>
</evidence>
<dbReference type="InterPro" id="IPR011251">
    <property type="entry name" value="Luciferase-like_dom"/>
</dbReference>
<dbReference type="EMBL" id="CAFBPS010000094">
    <property type="protein sequence ID" value="CAB5032798.1"/>
    <property type="molecule type" value="Genomic_DNA"/>
</dbReference>
<keyword evidence="4" id="KW-0503">Monooxygenase</keyword>
<proteinExistence type="predicted"/>
<accession>A0A6J6VLM2</accession>